<keyword evidence="1" id="KW-0862">Zinc</keyword>
<organism evidence="4 5">
    <name type="scientific">Rehmannia glutinosa</name>
    <name type="common">Chinese foxglove</name>
    <dbReference type="NCBI Taxonomy" id="99300"/>
    <lineage>
        <taxon>Eukaryota</taxon>
        <taxon>Viridiplantae</taxon>
        <taxon>Streptophyta</taxon>
        <taxon>Embryophyta</taxon>
        <taxon>Tracheophyta</taxon>
        <taxon>Spermatophyta</taxon>
        <taxon>Magnoliopsida</taxon>
        <taxon>eudicotyledons</taxon>
        <taxon>Gunneridae</taxon>
        <taxon>Pentapetalae</taxon>
        <taxon>asterids</taxon>
        <taxon>lamiids</taxon>
        <taxon>Lamiales</taxon>
        <taxon>Orobanchaceae</taxon>
        <taxon>Rehmannieae</taxon>
        <taxon>Rehmannia</taxon>
    </lineage>
</organism>
<feature type="domain" description="CCHC-type" evidence="3">
    <location>
        <begin position="205"/>
        <end position="220"/>
    </location>
</feature>
<feature type="region of interest" description="Disordered" evidence="2">
    <location>
        <begin position="246"/>
        <end position="321"/>
    </location>
</feature>
<dbReference type="SUPFAM" id="SSF57756">
    <property type="entry name" value="Retrovirus zinc finger-like domains"/>
    <property type="match status" value="1"/>
</dbReference>
<dbReference type="Pfam" id="PF14111">
    <property type="entry name" value="DUF4283"/>
    <property type="match status" value="1"/>
</dbReference>
<dbReference type="PROSITE" id="PS50158">
    <property type="entry name" value="ZF_CCHC"/>
    <property type="match status" value="1"/>
</dbReference>
<feature type="compositionally biased region" description="Polar residues" evidence="2">
    <location>
        <begin position="246"/>
        <end position="288"/>
    </location>
</feature>
<protein>
    <recommendedName>
        <fullName evidence="3">CCHC-type domain-containing protein</fullName>
    </recommendedName>
</protein>
<dbReference type="InterPro" id="IPR025558">
    <property type="entry name" value="DUF4283"/>
</dbReference>
<dbReference type="InterPro" id="IPR040256">
    <property type="entry name" value="At4g02000-like"/>
</dbReference>
<dbReference type="Pfam" id="PF14392">
    <property type="entry name" value="zf-CCHC_4"/>
    <property type="match status" value="1"/>
</dbReference>
<name>A0ABR0XVT4_REHGL</name>
<gene>
    <name evidence="4" type="ORF">DH2020_000034</name>
</gene>
<dbReference type="PANTHER" id="PTHR31286">
    <property type="entry name" value="GLYCINE-RICH CELL WALL STRUCTURAL PROTEIN 1.8-LIKE"/>
    <property type="match status" value="1"/>
</dbReference>
<dbReference type="SMART" id="SM00343">
    <property type="entry name" value="ZnF_C2HC"/>
    <property type="match status" value="1"/>
</dbReference>
<comment type="caution">
    <text evidence="4">The sequence shown here is derived from an EMBL/GenBank/DDBJ whole genome shotgun (WGS) entry which is preliminary data.</text>
</comment>
<evidence type="ECO:0000313" key="5">
    <source>
        <dbReference type="Proteomes" id="UP001318860"/>
    </source>
</evidence>
<keyword evidence="5" id="KW-1185">Reference proteome</keyword>
<keyword evidence="1" id="KW-0863">Zinc-finger</keyword>
<proteinExistence type="predicted"/>
<accession>A0ABR0XVT4</accession>
<dbReference type="Proteomes" id="UP001318860">
    <property type="component" value="Unassembled WGS sequence"/>
</dbReference>
<evidence type="ECO:0000256" key="2">
    <source>
        <dbReference type="SAM" id="MobiDB-lite"/>
    </source>
</evidence>
<dbReference type="PANTHER" id="PTHR31286:SF167">
    <property type="entry name" value="OS09G0268800 PROTEIN"/>
    <property type="match status" value="1"/>
</dbReference>
<dbReference type="InterPro" id="IPR001878">
    <property type="entry name" value="Znf_CCHC"/>
</dbReference>
<evidence type="ECO:0000259" key="3">
    <source>
        <dbReference type="PROSITE" id="PS50158"/>
    </source>
</evidence>
<evidence type="ECO:0000256" key="1">
    <source>
        <dbReference type="PROSITE-ProRule" id="PRU00047"/>
    </source>
</evidence>
<sequence length="321" mass="35634">MAEDLEALYAKLSLGGKECSSLSTDGTTLELPSSSLSLVGKLLAPRVISFDQVSSLFKRLWNPKKALICKPLHDNVFLFTFESIADKKRISLGAPWLFDRYLLALQEATDDLISSQIQPTKCPFWIQLHGLPLGLFSKAFAERAGNFIGTFLEVQTDSTGSVVGKFLRIKVEIDIQKPLCRVIQLDEKFQKRLIGIKYERLPDFCFHCGKLGHILKDCDEHILTSGSEPADLEYGAWLRASSITNPFSSNRQQHTTQSPPPDTVNNSQPNTPQSNDHPQQSPRPSTSILLIENSAPKPSDSLATLPPPHALSPLNLTHIRH</sequence>
<dbReference type="InterPro" id="IPR025836">
    <property type="entry name" value="Zn_knuckle_CX2CX4HX4C"/>
</dbReference>
<dbReference type="EMBL" id="JABTTQ020000001">
    <property type="protein sequence ID" value="KAK6163170.1"/>
    <property type="molecule type" value="Genomic_DNA"/>
</dbReference>
<reference evidence="4 5" key="1">
    <citation type="journal article" date="2021" name="Comput. Struct. Biotechnol. J.">
        <title>De novo genome assembly of the potent medicinal plant Rehmannia glutinosa using nanopore technology.</title>
        <authorList>
            <person name="Ma L."/>
            <person name="Dong C."/>
            <person name="Song C."/>
            <person name="Wang X."/>
            <person name="Zheng X."/>
            <person name="Niu Y."/>
            <person name="Chen S."/>
            <person name="Feng W."/>
        </authorList>
    </citation>
    <scope>NUCLEOTIDE SEQUENCE [LARGE SCALE GENOMIC DNA]</scope>
    <source>
        <strain evidence="4">DH-2019</strain>
    </source>
</reference>
<dbReference type="InterPro" id="IPR036875">
    <property type="entry name" value="Znf_CCHC_sf"/>
</dbReference>
<keyword evidence="1" id="KW-0479">Metal-binding</keyword>
<evidence type="ECO:0000313" key="4">
    <source>
        <dbReference type="EMBL" id="KAK6163170.1"/>
    </source>
</evidence>